<keyword evidence="2" id="KW-1185">Reference proteome</keyword>
<dbReference type="Proteomes" id="UP000824540">
    <property type="component" value="Unassembled WGS sequence"/>
</dbReference>
<name>A0A8T2MQZ8_9TELE</name>
<accession>A0A8T2MQZ8</accession>
<dbReference type="AlphaFoldDB" id="A0A8T2MQZ8"/>
<reference evidence="1" key="1">
    <citation type="thesis" date="2021" institute="BYU ScholarsArchive" country="Provo, UT, USA">
        <title>Applications of and Algorithms for Genome Assembly and Genomic Analyses with an Emphasis on Marine Teleosts.</title>
        <authorList>
            <person name="Pickett B.D."/>
        </authorList>
    </citation>
    <scope>NUCLEOTIDE SEQUENCE</scope>
    <source>
        <strain evidence="1">HI-2016</strain>
    </source>
</reference>
<dbReference type="EMBL" id="JAFBMS010000824">
    <property type="protein sequence ID" value="KAG9329976.1"/>
    <property type="molecule type" value="Genomic_DNA"/>
</dbReference>
<evidence type="ECO:0000313" key="2">
    <source>
        <dbReference type="Proteomes" id="UP000824540"/>
    </source>
</evidence>
<proteinExistence type="predicted"/>
<organism evidence="1 2">
    <name type="scientific">Albula glossodonta</name>
    <name type="common">roundjaw bonefish</name>
    <dbReference type="NCBI Taxonomy" id="121402"/>
    <lineage>
        <taxon>Eukaryota</taxon>
        <taxon>Metazoa</taxon>
        <taxon>Chordata</taxon>
        <taxon>Craniata</taxon>
        <taxon>Vertebrata</taxon>
        <taxon>Euteleostomi</taxon>
        <taxon>Actinopterygii</taxon>
        <taxon>Neopterygii</taxon>
        <taxon>Teleostei</taxon>
        <taxon>Albuliformes</taxon>
        <taxon>Albulidae</taxon>
        <taxon>Albula</taxon>
    </lineage>
</organism>
<comment type="caution">
    <text evidence="1">The sequence shown here is derived from an EMBL/GenBank/DDBJ whole genome shotgun (WGS) entry which is preliminary data.</text>
</comment>
<gene>
    <name evidence="1" type="ORF">JZ751_028421</name>
</gene>
<sequence length="127" mass="14691">MLLTTTAYTIRVRKNKMLLTTTAYTIRVRKNKMLLTTTAYTIRVRKNKMLLTTTAYTIRVRKNKMLLTTTAYTIRAVPQGGRGSLTPPAQNCQWSKLKKISKPIVRAQREITSVCPDFNLCWLEFLF</sequence>
<protein>
    <submittedName>
        <fullName evidence="1">Uncharacterized protein</fullName>
    </submittedName>
</protein>
<evidence type="ECO:0000313" key="1">
    <source>
        <dbReference type="EMBL" id="KAG9329976.1"/>
    </source>
</evidence>